<feature type="compositionally biased region" description="Polar residues" evidence="1">
    <location>
        <begin position="90"/>
        <end position="101"/>
    </location>
</feature>
<comment type="caution">
    <text evidence="2">The sequence shown here is derived from an EMBL/GenBank/DDBJ whole genome shotgun (WGS) entry which is preliminary data.</text>
</comment>
<name>A0AAV9S3Q9_9TELE</name>
<dbReference type="AlphaFoldDB" id="A0AAV9S3Q9"/>
<sequence>MFKPVPGTTPFLSSCESPFHSFLQPCFSENSSWEHHPFAYLPVHTPTQSALLSHNYSGNTRREHQFRKPLSHFSCLTRCGKDLPPPTNHHPPTSRSILRSQ</sequence>
<proteinExistence type="predicted"/>
<keyword evidence="3" id="KW-1185">Reference proteome</keyword>
<reference evidence="2 3" key="1">
    <citation type="submission" date="2021-06" db="EMBL/GenBank/DDBJ databases">
        <authorList>
            <person name="Palmer J.M."/>
        </authorList>
    </citation>
    <scope>NUCLEOTIDE SEQUENCE [LARGE SCALE GENOMIC DNA]</scope>
    <source>
        <strain evidence="2 3">MEX-2019</strain>
        <tissue evidence="2">Muscle</tissue>
    </source>
</reference>
<dbReference type="Proteomes" id="UP001311232">
    <property type="component" value="Unassembled WGS sequence"/>
</dbReference>
<dbReference type="EMBL" id="JAHHUM010000923">
    <property type="protein sequence ID" value="KAK5615856.1"/>
    <property type="molecule type" value="Genomic_DNA"/>
</dbReference>
<evidence type="ECO:0000313" key="2">
    <source>
        <dbReference type="EMBL" id="KAK5615856.1"/>
    </source>
</evidence>
<feature type="region of interest" description="Disordered" evidence="1">
    <location>
        <begin position="82"/>
        <end position="101"/>
    </location>
</feature>
<gene>
    <name evidence="2" type="ORF">CRENBAI_021253</name>
</gene>
<evidence type="ECO:0000256" key="1">
    <source>
        <dbReference type="SAM" id="MobiDB-lite"/>
    </source>
</evidence>
<dbReference type="PROSITE" id="PS51257">
    <property type="entry name" value="PROKAR_LIPOPROTEIN"/>
    <property type="match status" value="1"/>
</dbReference>
<accession>A0AAV9S3Q9</accession>
<protein>
    <submittedName>
        <fullName evidence="2">Uncharacterized protein</fullName>
    </submittedName>
</protein>
<organism evidence="2 3">
    <name type="scientific">Crenichthys baileyi</name>
    <name type="common">White River springfish</name>
    <dbReference type="NCBI Taxonomy" id="28760"/>
    <lineage>
        <taxon>Eukaryota</taxon>
        <taxon>Metazoa</taxon>
        <taxon>Chordata</taxon>
        <taxon>Craniata</taxon>
        <taxon>Vertebrata</taxon>
        <taxon>Euteleostomi</taxon>
        <taxon>Actinopterygii</taxon>
        <taxon>Neopterygii</taxon>
        <taxon>Teleostei</taxon>
        <taxon>Neoteleostei</taxon>
        <taxon>Acanthomorphata</taxon>
        <taxon>Ovalentaria</taxon>
        <taxon>Atherinomorphae</taxon>
        <taxon>Cyprinodontiformes</taxon>
        <taxon>Goodeidae</taxon>
        <taxon>Crenichthys</taxon>
    </lineage>
</organism>
<evidence type="ECO:0000313" key="3">
    <source>
        <dbReference type="Proteomes" id="UP001311232"/>
    </source>
</evidence>